<comment type="subcellular location">
    <subcellularLocation>
        <location evidence="1">Cytoplasm</location>
    </subcellularLocation>
</comment>
<dbReference type="GO" id="GO:0005737">
    <property type="term" value="C:cytoplasm"/>
    <property type="evidence" value="ECO:0007669"/>
    <property type="project" value="UniProtKB-SubCell"/>
</dbReference>
<dbReference type="InterPro" id="IPR012312">
    <property type="entry name" value="Hemerythrin-like"/>
</dbReference>
<name>A0A6G8QDN8_9ACTN</name>
<evidence type="ECO:0000313" key="7">
    <source>
        <dbReference type="Proteomes" id="UP000501452"/>
    </source>
</evidence>
<dbReference type="PANTHER" id="PTHR36438:SF1">
    <property type="entry name" value="IRON-SULFUR CLUSTER REPAIR PROTEIN YTFE"/>
    <property type="match status" value="1"/>
</dbReference>
<evidence type="ECO:0000259" key="5">
    <source>
        <dbReference type="Pfam" id="PF01814"/>
    </source>
</evidence>
<dbReference type="AlphaFoldDB" id="A0A6G8QDN8"/>
<evidence type="ECO:0000256" key="4">
    <source>
        <dbReference type="ARBA" id="ARBA00023004"/>
    </source>
</evidence>
<dbReference type="Pfam" id="PF04405">
    <property type="entry name" value="ScdA_N"/>
    <property type="match status" value="1"/>
</dbReference>
<accession>A0A6G8QDN8</accession>
<keyword evidence="4" id="KW-0408">Iron</keyword>
<dbReference type="Gene3D" id="1.20.120.520">
    <property type="entry name" value="nmb1532 protein domain like"/>
    <property type="match status" value="1"/>
</dbReference>
<protein>
    <submittedName>
        <fullName evidence="6">Iron-sulfur cluster repair di-iron protein</fullName>
    </submittedName>
</protein>
<keyword evidence="2" id="KW-0963">Cytoplasm</keyword>
<dbReference type="PANTHER" id="PTHR36438">
    <property type="entry name" value="IRON-SULFUR CLUSTER REPAIR PROTEIN YTFE"/>
    <property type="match status" value="1"/>
</dbReference>
<evidence type="ECO:0000313" key="6">
    <source>
        <dbReference type="EMBL" id="QIN84589.1"/>
    </source>
</evidence>
<sequence>MLSVETTVSDLVVERPSRSRVFEALGIDYCCGGGAPLAEACAGAGLDPGEVIAELERREAGQTEDEAGLTSMGMGELVDHIVETHHAYLKEELPRLSFLVDKVANVHGGAHPELLELREVFEGLRVELEEHTAKEERMLFPACRELEGAETMPDLRFGTVKNPIAAMMREHVEAGGGLGRIRELTWDYDLPKDACNTYRAMLDGLAELERDTHYHIFKENSILFPKAAAAEAALAKT</sequence>
<dbReference type="RefSeq" id="WP_166178923.1">
    <property type="nucleotide sequence ID" value="NZ_CP045119.1"/>
</dbReference>
<dbReference type="Pfam" id="PF01814">
    <property type="entry name" value="Hemerythrin"/>
    <property type="match status" value="1"/>
</dbReference>
<proteinExistence type="predicted"/>
<dbReference type="Proteomes" id="UP000501452">
    <property type="component" value="Chromosome"/>
</dbReference>
<evidence type="ECO:0000256" key="2">
    <source>
        <dbReference type="ARBA" id="ARBA00022490"/>
    </source>
</evidence>
<evidence type="ECO:0000256" key="1">
    <source>
        <dbReference type="ARBA" id="ARBA00004496"/>
    </source>
</evidence>
<gene>
    <name evidence="6" type="primary">ric</name>
    <name evidence="6" type="ORF">GBA63_19505</name>
</gene>
<organism evidence="6 7">
    <name type="scientific">Rubrobacter tropicus</name>
    <dbReference type="NCBI Taxonomy" id="2653851"/>
    <lineage>
        <taxon>Bacteria</taxon>
        <taxon>Bacillati</taxon>
        <taxon>Actinomycetota</taxon>
        <taxon>Rubrobacteria</taxon>
        <taxon>Rubrobacterales</taxon>
        <taxon>Rubrobacteraceae</taxon>
        <taxon>Rubrobacter</taxon>
    </lineage>
</organism>
<dbReference type="NCBIfam" id="TIGR03652">
    <property type="entry name" value="FeS_repair_RIC"/>
    <property type="match status" value="1"/>
</dbReference>
<dbReference type="InterPro" id="IPR019903">
    <property type="entry name" value="RIC_family"/>
</dbReference>
<feature type="domain" description="Hemerythrin-like" evidence="5">
    <location>
        <begin position="79"/>
        <end position="227"/>
    </location>
</feature>
<dbReference type="GO" id="GO:0046872">
    <property type="term" value="F:metal ion binding"/>
    <property type="evidence" value="ECO:0007669"/>
    <property type="project" value="UniProtKB-KW"/>
</dbReference>
<evidence type="ECO:0000256" key="3">
    <source>
        <dbReference type="ARBA" id="ARBA00022723"/>
    </source>
</evidence>
<keyword evidence="3" id="KW-0479">Metal-binding</keyword>
<dbReference type="EMBL" id="CP045119">
    <property type="protein sequence ID" value="QIN84589.1"/>
    <property type="molecule type" value="Genomic_DNA"/>
</dbReference>
<reference evidence="6 7" key="1">
    <citation type="submission" date="2019-10" db="EMBL/GenBank/DDBJ databases">
        <title>Rubrobacter sp nov SCSIO 52090 isolated from a deep-sea sediment in the South China Sea.</title>
        <authorList>
            <person name="Chen R.W."/>
        </authorList>
    </citation>
    <scope>NUCLEOTIDE SEQUENCE [LARGE SCALE GENOMIC DNA]</scope>
    <source>
        <strain evidence="6 7">SCSIO 52909</strain>
    </source>
</reference>
<keyword evidence="7" id="KW-1185">Reference proteome</keyword>
<dbReference type="KEGG" id="rub:GBA63_19505"/>